<evidence type="ECO:0000313" key="3">
    <source>
        <dbReference type="Proteomes" id="UP000318297"/>
    </source>
</evidence>
<gene>
    <name evidence="2" type="ORF">BKA23_1243</name>
</gene>
<evidence type="ECO:0000313" key="2">
    <source>
        <dbReference type="EMBL" id="TWE12435.1"/>
    </source>
</evidence>
<dbReference type="RefSeq" id="WP_145226449.1">
    <property type="nucleotide sequence ID" value="NZ_VIVQ01000001.1"/>
</dbReference>
<dbReference type="OrthoDB" id="3030at2"/>
<reference evidence="2 3" key="1">
    <citation type="submission" date="2019-06" db="EMBL/GenBank/DDBJ databases">
        <title>Sequencing the genomes of 1000 actinobacteria strains.</title>
        <authorList>
            <person name="Klenk H.-P."/>
        </authorList>
    </citation>
    <scope>NUCLEOTIDE SEQUENCE [LARGE SCALE GENOMIC DNA]</scope>
    <source>
        <strain evidence="2 3">DSM 19560</strain>
    </source>
</reference>
<name>A0A561E9Z7_9MICO</name>
<accession>A0A561E9Z7</accession>
<dbReference type="InterPro" id="IPR025117">
    <property type="entry name" value="DUF4037"/>
</dbReference>
<keyword evidence="3" id="KW-1185">Reference proteome</keyword>
<dbReference type="EMBL" id="VIVQ01000001">
    <property type="protein sequence ID" value="TWE12435.1"/>
    <property type="molecule type" value="Genomic_DNA"/>
</dbReference>
<sequence>MHADPVRPFVSGVQLSRRLYADAVEPLVQQHFPGMRHAAALIGAGSEVLGFDTERSRDHDWGPRVQLFLSPDDLASHGPALRTRLASDLPPTIKGWPIDLAVIRSSRQLPPDHPRHSVLVTSLARWLPHHLGFSPDHAPTPTDWLSIPTQRLAEFTGGAVHHDDIGELTRLRTIFEFYPDDVWRYVLACQWMRVAQEEPFVGRTAEVGDELGSAVLAARMARDLMTLTLLMHRRYPPYSKWLGSAFGRLPGIAPLADVLRRAVTADDHQVREDALAGAYRATARLHNDLGLTNVLEPTTRAFHDRPFQVLDAARFTGALMASIADPAVRDLPVTGAIDHLSDNTDVLTSPGVSRALTVAATRPEDVTDAFQPEPLRVQGWRAGSDAGSPVVRRSS</sequence>
<comment type="caution">
    <text evidence="2">The sequence shown here is derived from an EMBL/GenBank/DDBJ whole genome shotgun (WGS) entry which is preliminary data.</text>
</comment>
<protein>
    <submittedName>
        <fullName evidence="2">Uncharacterized protein DUF4037</fullName>
    </submittedName>
</protein>
<dbReference type="AlphaFoldDB" id="A0A561E9Z7"/>
<evidence type="ECO:0000259" key="1">
    <source>
        <dbReference type="Pfam" id="PF13228"/>
    </source>
</evidence>
<proteinExistence type="predicted"/>
<dbReference type="Proteomes" id="UP000318297">
    <property type="component" value="Unassembled WGS sequence"/>
</dbReference>
<organism evidence="2 3">
    <name type="scientific">Rudaeicoccus suwonensis</name>
    <dbReference type="NCBI Taxonomy" id="657409"/>
    <lineage>
        <taxon>Bacteria</taxon>
        <taxon>Bacillati</taxon>
        <taxon>Actinomycetota</taxon>
        <taxon>Actinomycetes</taxon>
        <taxon>Micrococcales</taxon>
        <taxon>Dermacoccaceae</taxon>
        <taxon>Rudaeicoccus</taxon>
    </lineage>
</organism>
<dbReference type="Pfam" id="PF13228">
    <property type="entry name" value="DUF4037"/>
    <property type="match status" value="1"/>
</dbReference>
<feature type="domain" description="DUF4037" evidence="1">
    <location>
        <begin position="144"/>
        <end position="242"/>
    </location>
</feature>